<proteinExistence type="predicted"/>
<sequence>MFLYHIIIEDIDDAGIPPQRVLKEGLNRSTATRWYSRGANFFPELTERFRPDKSPKWIDFKVAFGADLEPYEKPYFRFPLFSEKILVFNFDISSDLFAFIEDEYDGGRGKFVEGIPSKEELMKEYWKSMIPLSAYLKLKPFNNPEVYIFEQVPAELIDFVE</sequence>
<gene>
    <name evidence="1" type="ORF">SAMD00020551_0458</name>
</gene>
<keyword evidence="2" id="KW-1185">Reference proteome</keyword>
<evidence type="ECO:0000313" key="2">
    <source>
        <dbReference type="Proteomes" id="UP000031014"/>
    </source>
</evidence>
<dbReference type="AlphaFoldDB" id="A0A0A8X2H8"/>
<protein>
    <submittedName>
        <fullName evidence="1">Uncharacterized protein</fullName>
    </submittedName>
</protein>
<dbReference type="RefSeq" id="WP_041964291.1">
    <property type="nucleotide sequence ID" value="NZ_BASE01000012.1"/>
</dbReference>
<dbReference type="Proteomes" id="UP000031014">
    <property type="component" value="Unassembled WGS sequence"/>
</dbReference>
<dbReference type="OrthoDB" id="2626877at2"/>
<organism evidence="1 2">
    <name type="scientific">Mesobacillus selenatarsenatis (strain DSM 18680 / JCM 14380 / FERM P-15431 / SF-1)</name>
    <dbReference type="NCBI Taxonomy" id="1321606"/>
    <lineage>
        <taxon>Bacteria</taxon>
        <taxon>Bacillati</taxon>
        <taxon>Bacillota</taxon>
        <taxon>Bacilli</taxon>
        <taxon>Bacillales</taxon>
        <taxon>Bacillaceae</taxon>
        <taxon>Mesobacillus</taxon>
    </lineage>
</organism>
<reference evidence="1 2" key="1">
    <citation type="submission" date="2013-06" db="EMBL/GenBank/DDBJ databases">
        <title>Whole genome shotgun sequence of Bacillus selenatarsenatis SF-1.</title>
        <authorList>
            <person name="Kuroda M."/>
            <person name="Sei K."/>
            <person name="Yamashita M."/>
            <person name="Ike M."/>
        </authorList>
    </citation>
    <scope>NUCLEOTIDE SEQUENCE [LARGE SCALE GENOMIC DNA]</scope>
    <source>
        <strain evidence="1 2">SF-1</strain>
    </source>
</reference>
<dbReference type="EMBL" id="BASE01000012">
    <property type="protein sequence ID" value="GAM12326.1"/>
    <property type="molecule type" value="Genomic_DNA"/>
</dbReference>
<dbReference type="STRING" id="1321606.SAMD00020551_0458"/>
<evidence type="ECO:0000313" key="1">
    <source>
        <dbReference type="EMBL" id="GAM12326.1"/>
    </source>
</evidence>
<name>A0A0A8X2H8_MESS1</name>
<comment type="caution">
    <text evidence="1">The sequence shown here is derived from an EMBL/GenBank/DDBJ whole genome shotgun (WGS) entry which is preliminary data.</text>
</comment>
<accession>A0A0A8X2H8</accession>